<dbReference type="PANTHER" id="PTHR44019:SF8">
    <property type="entry name" value="POC1 CENTRIOLAR PROTEIN HOMOLOG"/>
    <property type="match status" value="1"/>
</dbReference>
<evidence type="ECO:0000256" key="1">
    <source>
        <dbReference type="ARBA" id="ARBA00022574"/>
    </source>
</evidence>
<feature type="repeat" description="WD" evidence="3">
    <location>
        <begin position="204"/>
        <end position="238"/>
    </location>
</feature>
<dbReference type="InterPro" id="IPR015943">
    <property type="entry name" value="WD40/YVTN_repeat-like_dom_sf"/>
</dbReference>
<dbReference type="InterPro" id="IPR001680">
    <property type="entry name" value="WD40_rpt"/>
</dbReference>
<feature type="repeat" description="WD" evidence="3">
    <location>
        <begin position="34"/>
        <end position="66"/>
    </location>
</feature>
<dbReference type="EMBL" id="JAQMWT010000356">
    <property type="protein sequence ID" value="KAJ8603382.1"/>
    <property type="molecule type" value="Genomic_DNA"/>
</dbReference>
<dbReference type="PANTHER" id="PTHR44019">
    <property type="entry name" value="WD REPEAT-CONTAINING PROTEIN 55"/>
    <property type="match status" value="1"/>
</dbReference>
<organism evidence="4 5">
    <name type="scientific">Chrysophaeum taylorii</name>
    <dbReference type="NCBI Taxonomy" id="2483200"/>
    <lineage>
        <taxon>Eukaryota</taxon>
        <taxon>Sar</taxon>
        <taxon>Stramenopiles</taxon>
        <taxon>Ochrophyta</taxon>
        <taxon>Pelagophyceae</taxon>
        <taxon>Pelagomonadales</taxon>
        <taxon>Pelagomonadaceae</taxon>
        <taxon>Chrysophaeum</taxon>
    </lineage>
</organism>
<dbReference type="PROSITE" id="PS50082">
    <property type="entry name" value="WD_REPEATS_2"/>
    <property type="match status" value="7"/>
</dbReference>
<reference evidence="4" key="1">
    <citation type="submission" date="2023-01" db="EMBL/GenBank/DDBJ databases">
        <title>Metagenome sequencing of chrysophaentin producing Chrysophaeum taylorii.</title>
        <authorList>
            <person name="Davison J."/>
            <person name="Bewley C."/>
        </authorList>
    </citation>
    <scope>NUCLEOTIDE SEQUENCE</scope>
    <source>
        <strain evidence="4">NIES-1699</strain>
    </source>
</reference>
<protein>
    <submittedName>
        <fullName evidence="4">Uncharacterized protein</fullName>
    </submittedName>
</protein>
<dbReference type="PROSITE" id="PS00678">
    <property type="entry name" value="WD_REPEATS_1"/>
    <property type="match status" value="6"/>
</dbReference>
<keyword evidence="1 3" id="KW-0853">WD repeat</keyword>
<dbReference type="InterPro" id="IPR020472">
    <property type="entry name" value="WD40_PAC1"/>
</dbReference>
<keyword evidence="2" id="KW-0677">Repeat</keyword>
<evidence type="ECO:0000313" key="4">
    <source>
        <dbReference type="EMBL" id="KAJ8603382.1"/>
    </source>
</evidence>
<feature type="repeat" description="WD" evidence="3">
    <location>
        <begin position="250"/>
        <end position="284"/>
    </location>
</feature>
<proteinExistence type="predicted"/>
<dbReference type="PRINTS" id="PR00320">
    <property type="entry name" value="GPROTEINBRPT"/>
</dbReference>
<comment type="caution">
    <text evidence="4">The sequence shown here is derived from an EMBL/GenBank/DDBJ whole genome shotgun (WGS) entry which is preliminary data.</text>
</comment>
<dbReference type="SUPFAM" id="SSF50978">
    <property type="entry name" value="WD40 repeat-like"/>
    <property type="match status" value="1"/>
</dbReference>
<dbReference type="CDD" id="cd00200">
    <property type="entry name" value="WD40"/>
    <property type="match status" value="1"/>
</dbReference>
<name>A0AAD7XLW3_9STRA</name>
<evidence type="ECO:0000256" key="2">
    <source>
        <dbReference type="ARBA" id="ARBA00022737"/>
    </source>
</evidence>
<accession>A0AAD7XLW3</accession>
<feature type="repeat" description="WD" evidence="3">
    <location>
        <begin position="285"/>
        <end position="318"/>
    </location>
</feature>
<feature type="repeat" description="WD" evidence="3">
    <location>
        <begin position="109"/>
        <end position="150"/>
    </location>
</feature>
<feature type="repeat" description="WD" evidence="3">
    <location>
        <begin position="151"/>
        <end position="192"/>
    </location>
</feature>
<dbReference type="Proteomes" id="UP001230188">
    <property type="component" value="Unassembled WGS sequence"/>
</dbReference>
<feature type="repeat" description="WD" evidence="3">
    <location>
        <begin position="67"/>
        <end position="108"/>
    </location>
</feature>
<dbReference type="PROSITE" id="PS50294">
    <property type="entry name" value="WD_REPEATS_REGION"/>
    <property type="match status" value="6"/>
</dbReference>
<evidence type="ECO:0000313" key="5">
    <source>
        <dbReference type="Proteomes" id="UP001230188"/>
    </source>
</evidence>
<sequence length="716" mass="78298">MFLFAQVAGTQQQQQQAAKGKYALQHTFCSSGKILAVTFSRNLLATGSKDRTAKLWDLPSRKLVQSFEGHTAAVRSVAFSPSGEFLATASDDNSAKLWDVQSRSLAHTFRGFKGGVATVAFSPADDVLATGAGDKSLKFWDVRVRKLVHALEGHETGVASAAFSPAGDLLATGSSDNTAKLWDTKSKTLVHNFKVFSRYLVADIVAVAFSPSGDLLATGYVDNTASLWDVRSRSLVHTFEGHKAFLAADLVAVAFSPSGDLLATGSGDEMARLWDVRSRSLVHTFEGHADVVAAVAFSPAGDVLATGASDSTVKLWGLADAMPAFFRVFVEADRESWSSEKALDRLGEAVCDVNELTLFYSAASAAYKHGDIALEDKRKMICDVLSKAPRGFQFDKEKRVAMALKLVIEKAENDGVVDRSKALRLDWLVDRAETSRDERYVGLVQRVASLKLRTSFAEYTKCVLAVSSNSQNRASALDYARRVDADLGKIKKTKRRAAMDLLNAVIAAFSTIGVTDIFSKVVDFSDTRHVVDGLRRKAAGSWRRDPAPLELIASDENLESLVERPLHESVRDQKIDVLHVQAAAFVKACLVCNGDAPRVVVEWVQQSSSNVSSEDDSAPNNNPRLEDNNAEAVFDALKRELGCDEATEIDADADFAIAVENYFDDLDFDDLGDDALAKFLDKLRNKHGRVTLYMWKNFSKKWHKSAKPLADYIKSL</sequence>
<dbReference type="Pfam" id="PF00400">
    <property type="entry name" value="WD40"/>
    <property type="match status" value="7"/>
</dbReference>
<dbReference type="SMART" id="SM00320">
    <property type="entry name" value="WD40"/>
    <property type="match status" value="7"/>
</dbReference>
<keyword evidence="5" id="KW-1185">Reference proteome</keyword>
<gene>
    <name evidence="4" type="ORF">CTAYLR_004287</name>
</gene>
<evidence type="ECO:0000256" key="3">
    <source>
        <dbReference type="PROSITE-ProRule" id="PRU00221"/>
    </source>
</evidence>
<dbReference type="InterPro" id="IPR019775">
    <property type="entry name" value="WD40_repeat_CS"/>
</dbReference>
<dbReference type="Gene3D" id="2.130.10.10">
    <property type="entry name" value="YVTN repeat-like/Quinoprotein amine dehydrogenase"/>
    <property type="match status" value="2"/>
</dbReference>
<dbReference type="InterPro" id="IPR050505">
    <property type="entry name" value="WDR55/POC1"/>
</dbReference>
<dbReference type="InterPro" id="IPR036322">
    <property type="entry name" value="WD40_repeat_dom_sf"/>
</dbReference>
<dbReference type="AlphaFoldDB" id="A0AAD7XLW3"/>